<evidence type="ECO:0000259" key="1">
    <source>
        <dbReference type="PROSITE" id="PS50011"/>
    </source>
</evidence>
<dbReference type="OrthoDB" id="427480at2759"/>
<dbReference type="Proteomes" id="UP000241890">
    <property type="component" value="Unassembled WGS sequence"/>
</dbReference>
<dbReference type="CDD" id="cd05121">
    <property type="entry name" value="ABC1_ADCK3-like"/>
    <property type="match status" value="1"/>
</dbReference>
<dbReference type="Pfam" id="PF03109">
    <property type="entry name" value="ABC1"/>
    <property type="match status" value="1"/>
</dbReference>
<dbReference type="PROSITE" id="PS50011">
    <property type="entry name" value="PROTEIN_KINASE_DOM"/>
    <property type="match status" value="1"/>
</dbReference>
<dbReference type="SUPFAM" id="SSF56112">
    <property type="entry name" value="Protein kinase-like (PK-like)"/>
    <property type="match status" value="1"/>
</dbReference>
<dbReference type="EMBL" id="BEYU01001869">
    <property type="protein sequence ID" value="GBG16316.1"/>
    <property type="molecule type" value="Genomic_DNA"/>
</dbReference>
<dbReference type="GO" id="GO:0004672">
    <property type="term" value="F:protein kinase activity"/>
    <property type="evidence" value="ECO:0007669"/>
    <property type="project" value="InterPro"/>
</dbReference>
<keyword evidence="2" id="KW-0418">Kinase</keyword>
<organism evidence="2 3">
    <name type="scientific">Hondaea fermentalgiana</name>
    <dbReference type="NCBI Taxonomy" id="2315210"/>
    <lineage>
        <taxon>Eukaryota</taxon>
        <taxon>Sar</taxon>
        <taxon>Stramenopiles</taxon>
        <taxon>Bigyra</taxon>
        <taxon>Labyrinthulomycetes</taxon>
        <taxon>Thraustochytrida</taxon>
        <taxon>Thraustochytriidae</taxon>
        <taxon>Hondaea</taxon>
    </lineage>
</organism>
<keyword evidence="2" id="KW-0808">Transferase</keyword>
<reference evidence="2 3" key="1">
    <citation type="submission" date="2017-12" db="EMBL/GenBank/DDBJ databases">
        <title>Sequencing, de novo assembly and annotation of complete genome of a new Thraustochytrid species, strain FCC1311.</title>
        <authorList>
            <person name="Sedici K."/>
            <person name="Godart F."/>
            <person name="Aiese Cigliano R."/>
            <person name="Sanseverino W."/>
            <person name="Barakat M."/>
            <person name="Ortet P."/>
            <person name="Marechal E."/>
            <person name="Cagnac O."/>
            <person name="Amato A."/>
        </authorList>
    </citation>
    <scope>NUCLEOTIDE SEQUENCE [LARGE SCALE GENOMIC DNA]</scope>
</reference>
<gene>
    <name evidence="2" type="ORF">FCC1311_117912</name>
</gene>
<accession>A0A2R5FDF0</accession>
<comment type="caution">
    <text evidence="2">The sequence shown here is derived from an EMBL/GenBank/DDBJ whole genome shotgun (WGS) entry which is preliminary data.</text>
</comment>
<dbReference type="Gene3D" id="1.10.510.10">
    <property type="entry name" value="Transferase(Phosphotransferase) domain 1"/>
    <property type="match status" value="1"/>
</dbReference>
<dbReference type="GO" id="GO:0005524">
    <property type="term" value="F:ATP binding"/>
    <property type="evidence" value="ECO:0007669"/>
    <property type="project" value="InterPro"/>
</dbReference>
<proteinExistence type="predicted"/>
<name>A0A2R5FDF0_9STRA</name>
<dbReference type="InterPro" id="IPR000719">
    <property type="entry name" value="Prot_kinase_dom"/>
</dbReference>
<dbReference type="PANTHER" id="PTHR45890:SF1">
    <property type="entry name" value="AARF DOMAIN CONTAINING KINASE 2"/>
    <property type="match status" value="1"/>
</dbReference>
<sequence length="356" mass="39810">TFSGDCALLIVLTVDSPVVTKFAQLLSGRVDLIPQAVADRLAFLQSRAPPMSPQEVEAALCRCYGEDRSHLFASFDMRPLAVGTVAQVHRAHLASSGEPVAVKIVKRGMRKGLDRYLFLLRMLSRLGVFGRSKVARLRVEHVTMMFRQQTDLNLEAASMQAMQREAQRHRVRREDRCHVPDFPQAYSLFTMENILVMDLIDDCVSLQDFLAKPSVPVKVMLARVGRIFYRSVMMDGLLHCDMHPGNIMVRPEFGRIVLLDFGLVGELTESERVALVAFHLASVSNEFVFAAEIFVENFVADVDGRLSDEDVRIRCLVSLGPVFGAHFGEFGGWDFVGFSVDLERVLKEFDVGVTSA</sequence>
<feature type="non-terminal residue" evidence="2">
    <location>
        <position position="356"/>
    </location>
</feature>
<feature type="domain" description="Protein kinase" evidence="1">
    <location>
        <begin position="74"/>
        <end position="356"/>
    </location>
</feature>
<dbReference type="InterPro" id="IPR004147">
    <property type="entry name" value="ABC1_dom"/>
</dbReference>
<evidence type="ECO:0000313" key="2">
    <source>
        <dbReference type="EMBL" id="GBG16316.1"/>
    </source>
</evidence>
<dbReference type="SMART" id="SM00220">
    <property type="entry name" value="S_TKc"/>
    <property type="match status" value="1"/>
</dbReference>
<dbReference type="AlphaFoldDB" id="A0A2R5FDF0"/>
<feature type="non-terminal residue" evidence="2">
    <location>
        <position position="1"/>
    </location>
</feature>
<dbReference type="InParanoid" id="A0A2R5FDF0"/>
<dbReference type="InterPro" id="IPR052402">
    <property type="entry name" value="ADCK_kinase"/>
</dbReference>
<dbReference type="PANTHER" id="PTHR45890">
    <property type="entry name" value="AARF DOMAIN CONTAINING KINASE 2 (PREDICTED)"/>
    <property type="match status" value="1"/>
</dbReference>
<evidence type="ECO:0000313" key="3">
    <source>
        <dbReference type="Proteomes" id="UP000241890"/>
    </source>
</evidence>
<protein>
    <submittedName>
        <fullName evidence="2">Protein ACTIVITY OF BC1 COMPLEX KINASE 3, chloroplastic</fullName>
    </submittedName>
</protein>
<dbReference type="InterPro" id="IPR011009">
    <property type="entry name" value="Kinase-like_dom_sf"/>
</dbReference>
<keyword evidence="3" id="KW-1185">Reference proteome</keyword>